<dbReference type="Pfam" id="PF04500">
    <property type="entry name" value="FLYWCH"/>
    <property type="match status" value="1"/>
</dbReference>
<protein>
    <recommendedName>
        <fullName evidence="8">MULE transposase domain-containing protein</fullName>
    </recommendedName>
</protein>
<evidence type="ECO:0008006" key="8">
    <source>
        <dbReference type="Google" id="ProtNLM"/>
    </source>
</evidence>
<accession>A0A8K0DJV9</accession>
<feature type="domain" description="MULE transposase" evidence="5">
    <location>
        <begin position="114"/>
        <end position="204"/>
    </location>
</feature>
<dbReference type="InterPro" id="IPR018289">
    <property type="entry name" value="MULE_transposase_dom"/>
</dbReference>
<evidence type="ECO:0000313" key="6">
    <source>
        <dbReference type="EMBL" id="KAF2904597.1"/>
    </source>
</evidence>
<comment type="caution">
    <text evidence="6">The sequence shown here is derived from an EMBL/GenBank/DDBJ whole genome shotgun (WGS) entry which is preliminary data.</text>
</comment>
<keyword evidence="1" id="KW-0479">Metal-binding</keyword>
<evidence type="ECO:0000256" key="1">
    <source>
        <dbReference type="ARBA" id="ARBA00022723"/>
    </source>
</evidence>
<dbReference type="GO" id="GO:0008270">
    <property type="term" value="F:zinc ion binding"/>
    <property type="evidence" value="ECO:0007669"/>
    <property type="project" value="UniProtKB-KW"/>
</dbReference>
<dbReference type="AlphaFoldDB" id="A0A8K0DJV9"/>
<evidence type="ECO:0000259" key="5">
    <source>
        <dbReference type="Pfam" id="PF10551"/>
    </source>
</evidence>
<keyword evidence="7" id="KW-1185">Reference proteome</keyword>
<keyword evidence="2" id="KW-0863">Zinc-finger</keyword>
<keyword evidence="3" id="KW-0862">Zinc</keyword>
<dbReference type="Gene3D" id="2.20.25.240">
    <property type="match status" value="1"/>
</dbReference>
<evidence type="ECO:0000256" key="2">
    <source>
        <dbReference type="ARBA" id="ARBA00022771"/>
    </source>
</evidence>
<dbReference type="OrthoDB" id="6783931at2759"/>
<feature type="domain" description="FLYWCH-type" evidence="4">
    <location>
        <begin position="1"/>
        <end position="55"/>
    </location>
</feature>
<evidence type="ECO:0000313" key="7">
    <source>
        <dbReference type="Proteomes" id="UP000801492"/>
    </source>
</evidence>
<dbReference type="InterPro" id="IPR007588">
    <property type="entry name" value="Znf_FLYWCH"/>
</dbReference>
<proteinExistence type="predicted"/>
<dbReference type="Pfam" id="PF10551">
    <property type="entry name" value="MULE"/>
    <property type="match status" value="1"/>
</dbReference>
<name>A0A8K0DJV9_IGNLU</name>
<dbReference type="Proteomes" id="UP000801492">
    <property type="component" value="Unassembled WGS sequence"/>
</dbReference>
<dbReference type="EMBL" id="VTPC01000729">
    <property type="protein sequence ID" value="KAF2904597.1"/>
    <property type="molecule type" value="Genomic_DNA"/>
</dbReference>
<sequence length="278" mass="32499">MLCLEGHDFVFEREGLEKDIWECKLRCDSKCWARIHTNQGENNRRLLKRVSAHNHEQREIREDINLPVSFQRDARGYRENNLPLFDSGVSADKIIIFGSAANVRYFIACDTSLVDDTFKVAPSLFDQVFVIHEYRNGNSFPLLSCLTPNRTTTTYNRVLASFKAKEPLLNPQFIMSNFEKAFINAFEIAFPRVEQKRCYFYFSQATFRKIQLFPDLFRKYSSDPDFQIQIRHFNTLVFIPTKGVRCVDGGTLHCFKRYITSRVQGLLANDTNDVYRAR</sequence>
<organism evidence="6 7">
    <name type="scientific">Ignelater luminosus</name>
    <name type="common">Cucubano</name>
    <name type="synonym">Pyrophorus luminosus</name>
    <dbReference type="NCBI Taxonomy" id="2038154"/>
    <lineage>
        <taxon>Eukaryota</taxon>
        <taxon>Metazoa</taxon>
        <taxon>Ecdysozoa</taxon>
        <taxon>Arthropoda</taxon>
        <taxon>Hexapoda</taxon>
        <taxon>Insecta</taxon>
        <taxon>Pterygota</taxon>
        <taxon>Neoptera</taxon>
        <taxon>Endopterygota</taxon>
        <taxon>Coleoptera</taxon>
        <taxon>Polyphaga</taxon>
        <taxon>Elateriformia</taxon>
        <taxon>Elateroidea</taxon>
        <taxon>Elateridae</taxon>
        <taxon>Agrypninae</taxon>
        <taxon>Pyrophorini</taxon>
        <taxon>Ignelater</taxon>
    </lineage>
</organism>
<reference evidence="6" key="1">
    <citation type="submission" date="2019-08" db="EMBL/GenBank/DDBJ databases">
        <title>The genome of the North American firefly Photinus pyralis.</title>
        <authorList>
            <consortium name="Photinus pyralis genome working group"/>
            <person name="Fallon T.R."/>
            <person name="Sander Lower S.E."/>
            <person name="Weng J.-K."/>
        </authorList>
    </citation>
    <scope>NUCLEOTIDE SEQUENCE</scope>
    <source>
        <strain evidence="6">TRF0915ILg1</strain>
        <tissue evidence="6">Whole body</tissue>
    </source>
</reference>
<evidence type="ECO:0000256" key="3">
    <source>
        <dbReference type="ARBA" id="ARBA00022833"/>
    </source>
</evidence>
<evidence type="ECO:0000259" key="4">
    <source>
        <dbReference type="Pfam" id="PF04500"/>
    </source>
</evidence>
<gene>
    <name evidence="6" type="ORF">ILUMI_01578</name>
</gene>